<dbReference type="RefSeq" id="WP_284076828.1">
    <property type="nucleotide sequence ID" value="NZ_JAVLSM010000007.1"/>
</dbReference>
<gene>
    <name evidence="1" type="ORF">RJN63_11015</name>
</gene>
<evidence type="ECO:0000313" key="1">
    <source>
        <dbReference type="EMBL" id="MDT0337359.1"/>
    </source>
</evidence>
<reference evidence="1" key="1">
    <citation type="submission" date="2023-02" db="EMBL/GenBank/DDBJ databases">
        <title>Description of Herbaspirillum huttiense subsp. nephrolepsisexaltata and Herbaspirillum huttiense subsp. lycopersicon.</title>
        <authorList>
            <person name="Poudel M."/>
            <person name="Sharma A."/>
            <person name="Goss E."/>
            <person name="Tapia J.H."/>
            <person name="Harmon C.M."/>
            <person name="Jones J.B."/>
        </authorList>
    </citation>
    <scope>NUCLEOTIDE SEQUENCE</scope>
    <source>
        <strain evidence="1">NC40101</strain>
    </source>
</reference>
<protein>
    <submittedName>
        <fullName evidence="1">Uncharacterized protein</fullName>
    </submittedName>
</protein>
<name>A0AAE4GA33_9BURK</name>
<proteinExistence type="predicted"/>
<organism evidence="1">
    <name type="scientific">Herbaspirillum huttiense subsp. nephrolepidis</name>
    <dbReference type="NCBI Taxonomy" id="3075126"/>
    <lineage>
        <taxon>Bacteria</taxon>
        <taxon>Pseudomonadati</taxon>
        <taxon>Pseudomonadota</taxon>
        <taxon>Betaproteobacteria</taxon>
        <taxon>Burkholderiales</taxon>
        <taxon>Oxalobacteraceae</taxon>
        <taxon>Herbaspirillum</taxon>
    </lineage>
</organism>
<comment type="caution">
    <text evidence="1">The sequence shown here is derived from an EMBL/GenBank/DDBJ whole genome shotgun (WGS) entry which is preliminary data.</text>
</comment>
<dbReference type="EMBL" id="JAVRAA010000005">
    <property type="protein sequence ID" value="MDT0337359.1"/>
    <property type="molecule type" value="Genomic_DNA"/>
</dbReference>
<sequence>MSINTTANATQQTGPTPQFWFYMRGCLPETREVHVLHTQAIDVEAAETMFEHEIWSRAFPDQAERERAQEGAQREHGQLVFYECLLMSSSEITSL</sequence>
<dbReference type="AlphaFoldDB" id="A0AAE4GA33"/>
<accession>A0AAE4GA33</accession>